<dbReference type="Gene3D" id="1.10.287.470">
    <property type="entry name" value="Helix hairpin bin"/>
    <property type="match status" value="1"/>
</dbReference>
<dbReference type="SUPFAM" id="SSF111369">
    <property type="entry name" value="HlyD-like secretion proteins"/>
    <property type="match status" value="1"/>
</dbReference>
<dbReference type="AlphaFoldDB" id="A0A5C5UX84"/>
<dbReference type="PANTHER" id="PTHR13325">
    <property type="entry name" value="PROTEASE M50 MEMBRANE-BOUND TRANSCRIPTION FACTOR SITE 2 PROTEASE"/>
    <property type="match status" value="1"/>
</dbReference>
<protein>
    <submittedName>
        <fullName evidence="4">Putative peptide zinc metalloprotease protein YydH</fullName>
    </submittedName>
</protein>
<keyword evidence="4" id="KW-0482">Metalloprotease</keyword>
<keyword evidence="4" id="KW-0645">Protease</keyword>
<feature type="transmembrane region" description="Helical" evidence="3">
    <location>
        <begin position="200"/>
        <end position="220"/>
    </location>
</feature>
<dbReference type="GO" id="GO:0031293">
    <property type="term" value="P:membrane protein intracellular domain proteolysis"/>
    <property type="evidence" value="ECO:0007669"/>
    <property type="project" value="TreeGrafter"/>
</dbReference>
<keyword evidence="4" id="KW-0378">Hydrolase</keyword>
<evidence type="ECO:0000313" key="5">
    <source>
        <dbReference type="Proteomes" id="UP000316714"/>
    </source>
</evidence>
<dbReference type="GO" id="GO:0005737">
    <property type="term" value="C:cytoplasm"/>
    <property type="evidence" value="ECO:0007669"/>
    <property type="project" value="TreeGrafter"/>
</dbReference>
<dbReference type="InterPro" id="IPR001193">
    <property type="entry name" value="MBTPS2"/>
</dbReference>
<gene>
    <name evidence="4" type="primary">yydH_1</name>
    <name evidence="4" type="ORF">KOR34_48010</name>
</gene>
<feature type="transmembrane region" description="Helical" evidence="3">
    <location>
        <begin position="232"/>
        <end position="253"/>
    </location>
</feature>
<keyword evidence="3" id="KW-0472">Membrane</keyword>
<feature type="transmembrane region" description="Helical" evidence="3">
    <location>
        <begin position="260"/>
        <end position="283"/>
    </location>
</feature>
<comment type="caution">
    <text evidence="4">The sequence shown here is derived from an EMBL/GenBank/DDBJ whole genome shotgun (WGS) entry which is preliminary data.</text>
</comment>
<dbReference type="RefSeq" id="WP_146568608.1">
    <property type="nucleotide sequence ID" value="NZ_SIHJ01000005.1"/>
</dbReference>
<evidence type="ECO:0000256" key="2">
    <source>
        <dbReference type="SAM" id="MobiDB-lite"/>
    </source>
</evidence>
<dbReference type="InterPro" id="IPR041881">
    <property type="entry name" value="PqqD_sf"/>
</dbReference>
<keyword evidence="3" id="KW-1133">Transmembrane helix</keyword>
<organism evidence="4 5">
    <name type="scientific">Posidoniimonas corsicana</name>
    <dbReference type="NCBI Taxonomy" id="1938618"/>
    <lineage>
        <taxon>Bacteria</taxon>
        <taxon>Pseudomonadati</taxon>
        <taxon>Planctomycetota</taxon>
        <taxon>Planctomycetia</taxon>
        <taxon>Pirellulales</taxon>
        <taxon>Lacipirellulaceae</taxon>
        <taxon>Posidoniimonas</taxon>
    </lineage>
</organism>
<dbReference type="OrthoDB" id="9759690at2"/>
<feature type="coiled-coil region" evidence="1">
    <location>
        <begin position="505"/>
        <end position="570"/>
    </location>
</feature>
<feature type="transmembrane region" description="Helical" evidence="3">
    <location>
        <begin position="156"/>
        <end position="179"/>
    </location>
</feature>
<evidence type="ECO:0000256" key="3">
    <source>
        <dbReference type="SAM" id="Phobius"/>
    </source>
</evidence>
<feature type="transmembrane region" description="Helical" evidence="3">
    <location>
        <begin position="400"/>
        <end position="418"/>
    </location>
</feature>
<name>A0A5C5UX84_9BACT</name>
<reference evidence="4 5" key="1">
    <citation type="submission" date="2019-02" db="EMBL/GenBank/DDBJ databases">
        <title>Deep-cultivation of Planctomycetes and their phenomic and genomic characterization uncovers novel biology.</title>
        <authorList>
            <person name="Wiegand S."/>
            <person name="Jogler M."/>
            <person name="Boedeker C."/>
            <person name="Pinto D."/>
            <person name="Vollmers J."/>
            <person name="Rivas-Marin E."/>
            <person name="Kohn T."/>
            <person name="Peeters S.H."/>
            <person name="Heuer A."/>
            <person name="Rast P."/>
            <person name="Oberbeckmann S."/>
            <person name="Bunk B."/>
            <person name="Jeske O."/>
            <person name="Meyerdierks A."/>
            <person name="Storesund J.E."/>
            <person name="Kallscheuer N."/>
            <person name="Luecker S."/>
            <person name="Lage O.M."/>
            <person name="Pohl T."/>
            <person name="Merkel B.J."/>
            <person name="Hornburger P."/>
            <person name="Mueller R.-W."/>
            <person name="Bruemmer F."/>
            <person name="Labrenz M."/>
            <person name="Spormann A.M."/>
            <person name="Op Den Camp H."/>
            <person name="Overmann J."/>
            <person name="Amann R."/>
            <person name="Jetten M.S.M."/>
            <person name="Mascher T."/>
            <person name="Medema M.H."/>
            <person name="Devos D.P."/>
            <person name="Kaster A.-K."/>
            <person name="Ovreas L."/>
            <person name="Rohde M."/>
            <person name="Galperin M.Y."/>
            <person name="Jogler C."/>
        </authorList>
    </citation>
    <scope>NUCLEOTIDE SEQUENCE [LARGE SCALE GENOMIC DNA]</scope>
    <source>
        <strain evidence="4 5">KOR34</strain>
    </source>
</reference>
<evidence type="ECO:0000313" key="4">
    <source>
        <dbReference type="EMBL" id="TWT30243.1"/>
    </source>
</evidence>
<dbReference type="GO" id="GO:0004222">
    <property type="term" value="F:metalloendopeptidase activity"/>
    <property type="evidence" value="ECO:0007669"/>
    <property type="project" value="InterPro"/>
</dbReference>
<keyword evidence="5" id="KW-1185">Reference proteome</keyword>
<keyword evidence="1" id="KW-0175">Coiled coil</keyword>
<accession>A0A5C5UX84</accession>
<dbReference type="PANTHER" id="PTHR13325:SF3">
    <property type="entry name" value="MEMBRANE-BOUND TRANSCRIPTION FACTOR SITE-2 PROTEASE"/>
    <property type="match status" value="1"/>
</dbReference>
<dbReference type="Gene3D" id="1.10.10.1150">
    <property type="entry name" value="Coenzyme PQQ synthesis protein D (PqqD)"/>
    <property type="match status" value="1"/>
</dbReference>
<proteinExistence type="predicted"/>
<feature type="transmembrane region" description="Helical" evidence="3">
    <location>
        <begin position="289"/>
        <end position="310"/>
    </location>
</feature>
<evidence type="ECO:0000256" key="1">
    <source>
        <dbReference type="SAM" id="Coils"/>
    </source>
</evidence>
<keyword evidence="3" id="KW-0812">Transmembrane</keyword>
<dbReference type="Gene3D" id="2.40.50.100">
    <property type="match status" value="1"/>
</dbReference>
<dbReference type="EMBL" id="SIHJ01000005">
    <property type="protein sequence ID" value="TWT30243.1"/>
    <property type="molecule type" value="Genomic_DNA"/>
</dbReference>
<dbReference type="Proteomes" id="UP000316714">
    <property type="component" value="Unassembled WGS sequence"/>
</dbReference>
<dbReference type="GO" id="GO:0016020">
    <property type="term" value="C:membrane"/>
    <property type="evidence" value="ECO:0007669"/>
    <property type="project" value="InterPro"/>
</dbReference>
<feature type="region of interest" description="Disordered" evidence="2">
    <location>
        <begin position="666"/>
        <end position="691"/>
    </location>
</feature>
<feature type="compositionally biased region" description="Polar residues" evidence="2">
    <location>
        <begin position="666"/>
        <end position="680"/>
    </location>
</feature>
<feature type="transmembrane region" description="Helical" evidence="3">
    <location>
        <begin position="439"/>
        <end position="457"/>
    </location>
</feature>
<feature type="transmembrane region" description="Helical" evidence="3">
    <location>
        <begin position="366"/>
        <end position="388"/>
    </location>
</feature>
<sequence length="757" mass="84894">MATLAESLVSSSSRALAIRVRPDLQARRQKYQGNVYWVVKDPIALQYFRFEEEEFAILQMLDGESSLEEIADRFEAEFPPQTIRAEELQQFIGMLHRSGLVLANAGGQGEQLKKRRDERKKKELVGKMSNILSVRFKGIDPEWILNALYSFPPVRWFFSVPAMILCLLLVAAAATLVLVQFDVFYARLPDFQGFFAQKNWLLLAVVLGCTKILHEFGHGLSCKHFGGECHEMGVMFLVLTPCLYCNVSDSWMLPNRWHRAAIGAAGMYVEVVLASICTFIWWFTDPSSMLNNICLNIMFVSSVSTILFNANPLLRYDGYYILSDVLEIPNLRQKASSILTRKLGKWCLGLEEPDDPFLPKRNQGWFAAYTVASAVYRWVVVLSIIYFLNKVFEPYGLKPLGQAIAAMAIYGMLVMPLVKLYKYFKVPGRMAKVKKLRMLASFAIAGAVIAGVLLIPLPSAVFCPAELKAHAPADVYTETPGILTSIDVQPGQVVRAGDRLATLSNVDNELKIERLRGQIEQYTAQMENLSRMSLSQADAAEQREEVREMLEATQEQLANAEKDAARLIIRAPADGIVLPPPYKGPQPTDDYQLSDWHGTPLDEKNLGATLPISTHLCQIYNPDRLEALLVIDESEETDTLADRQVELLFNQSTDFTFVSRVNEVSNKTMKTTPPRLSSLSGGEVPTEMDASGVPRPMTPHVSADALLIKQADLPPDAREAFELLRVGLTGKAKIHTEPKTLGQRMWRYLSRTINFEL</sequence>